<reference evidence="3" key="1">
    <citation type="journal article" date="2019" name="Int. J. Syst. Evol. Microbiol.">
        <title>The Global Catalogue of Microorganisms (GCM) 10K type strain sequencing project: providing services to taxonomists for standard genome sequencing and annotation.</title>
        <authorList>
            <consortium name="The Broad Institute Genomics Platform"/>
            <consortium name="The Broad Institute Genome Sequencing Center for Infectious Disease"/>
            <person name="Wu L."/>
            <person name="Ma J."/>
        </authorList>
    </citation>
    <scope>NUCLEOTIDE SEQUENCE [LARGE SCALE GENOMIC DNA]</scope>
    <source>
        <strain evidence="3">JCM 17933</strain>
    </source>
</reference>
<dbReference type="InterPro" id="IPR012341">
    <property type="entry name" value="6hp_glycosidase-like_sf"/>
</dbReference>
<protein>
    <submittedName>
        <fullName evidence="2">Class III lanthionine synthetase LanKC</fullName>
    </submittedName>
</protein>
<evidence type="ECO:0000313" key="3">
    <source>
        <dbReference type="Proteomes" id="UP001500503"/>
    </source>
</evidence>
<dbReference type="Proteomes" id="UP001500503">
    <property type="component" value="Unassembled WGS sequence"/>
</dbReference>
<dbReference type="Pfam" id="PF00069">
    <property type="entry name" value="Pkinase"/>
    <property type="match status" value="1"/>
</dbReference>
<dbReference type="InterPro" id="IPR058053">
    <property type="entry name" value="RamC_C"/>
</dbReference>
<dbReference type="RefSeq" id="WP_345467065.1">
    <property type="nucleotide sequence ID" value="NZ_BAABHF010000024.1"/>
</dbReference>
<dbReference type="EMBL" id="BAABHF010000024">
    <property type="protein sequence ID" value="GAA4499397.1"/>
    <property type="molecule type" value="Genomic_DNA"/>
</dbReference>
<dbReference type="SUPFAM" id="SSF56112">
    <property type="entry name" value="Protein kinase-like (PK-like)"/>
    <property type="match status" value="1"/>
</dbReference>
<dbReference type="NCBIfam" id="NF038151">
    <property type="entry name" value="lanthi_synth_III"/>
    <property type="match status" value="1"/>
</dbReference>
<dbReference type="Gene3D" id="1.10.510.10">
    <property type="entry name" value="Transferase(Phosphotransferase) domain 1"/>
    <property type="match status" value="1"/>
</dbReference>
<evidence type="ECO:0000313" key="2">
    <source>
        <dbReference type="EMBL" id="GAA4499397.1"/>
    </source>
</evidence>
<proteinExistence type="predicted"/>
<dbReference type="Pfam" id="PF25816">
    <property type="entry name" value="RamC_N"/>
    <property type="match status" value="1"/>
</dbReference>
<evidence type="ECO:0000259" key="1">
    <source>
        <dbReference type="PROSITE" id="PS50011"/>
    </source>
</evidence>
<sequence length="851" mass="92326">MEKQYEVYCQKDRLFYDVLDGQESPAFAIVDDPLPEGWQRVRNGEWVVYVPPAQDIPAQGWKIHVSAGHENASDVLVRVRDHCVPRGVSFKHLRSVNMLLMRNAKYSPRGASGKLVTIYPRDEAEFATLLAELGDLLRGEPGPYILSDLRIGEGPLYVRYGGFIERHCEDEDGRLVAAIEDGEGRLVPDRRNPVFTVPSWVTLPACLAPHLEARNAVTMTGVPYEIKEALHFSNGGGVYVAEDTRTGRKVVLKEGRPHAGLASDGADAVTRLRREYDILRLLAGVEGVPAALDYFVVGEHHFLVEELVEGRPLNTFFALRHPLLDPEPDPGDLAAYADWAMKIYAGTERIIEKVHARGVAFNDLHMFNIMVAPDDTVSLIDFEAAAPVAEQRRQTLANPGFLAPPDRRGTAVDRYGLACLKIALFTPTTNLFMLDLAKAAHLAEVIAEWFPVPEGYLQQAVEEITRGGPGRHPIPRFAPEPAGWEDARGALATAILASATPDRDDRLFPGDIQQFGSGGLGLAYGAAGVLYALDVTGHGVRPEHVEWLAGHATDPPRGTGLGLYDGLHGAAYGLAHLGRLDVAARVIDICLGERWEKLGADLHGGLSGIALNLDHLAGVLSSPALRDAADRAARIVADHVATADGTPARPGLMRGMSGPALMLIRRYERTGETELLDLAARAIGLDLDGCTTDKNGALHVGDGARLLPYLSRGSVGIGMVIDDYLAHREDERLREAADRIRTAALTRYYAQSGLFSGRAGMLLHLARRRDTRAAMHVRDLSWHALSYGGGLAFPGENLLRMSMDLGTGTAGVLLAIGAALHDQPVHLPFLAAPRLPARTLAGTATTYTARR</sequence>
<feature type="domain" description="Protein kinase" evidence="1">
    <location>
        <begin position="224"/>
        <end position="496"/>
    </location>
</feature>
<dbReference type="InterPro" id="IPR007822">
    <property type="entry name" value="LANC-like"/>
</dbReference>
<name>A0ABP8Q8Z3_9ACTN</name>
<dbReference type="SUPFAM" id="SSF158745">
    <property type="entry name" value="LanC-like"/>
    <property type="match status" value="1"/>
</dbReference>
<comment type="caution">
    <text evidence="2">The sequence shown here is derived from an EMBL/GenBank/DDBJ whole genome shotgun (WGS) entry which is preliminary data.</text>
</comment>
<dbReference type="InterPro" id="IPR000719">
    <property type="entry name" value="Prot_kinase_dom"/>
</dbReference>
<dbReference type="Gene3D" id="1.50.10.10">
    <property type="match status" value="1"/>
</dbReference>
<accession>A0ABP8Q8Z3</accession>
<dbReference type="SMART" id="SM00220">
    <property type="entry name" value="S_TKc"/>
    <property type="match status" value="1"/>
</dbReference>
<dbReference type="SMART" id="SM01260">
    <property type="entry name" value="LANC_like"/>
    <property type="match status" value="1"/>
</dbReference>
<dbReference type="PROSITE" id="PS50011">
    <property type="entry name" value="PROTEIN_KINASE_DOM"/>
    <property type="match status" value="1"/>
</dbReference>
<dbReference type="CDD" id="cd04791">
    <property type="entry name" value="LanC_SerThrkinase"/>
    <property type="match status" value="1"/>
</dbReference>
<dbReference type="InterPro" id="IPR057929">
    <property type="entry name" value="RamC_N"/>
</dbReference>
<dbReference type="InterPro" id="IPR011009">
    <property type="entry name" value="Kinase-like_dom_sf"/>
</dbReference>
<keyword evidence="3" id="KW-1185">Reference proteome</keyword>
<organism evidence="2 3">
    <name type="scientific">Actinoallomurus oryzae</name>
    <dbReference type="NCBI Taxonomy" id="502180"/>
    <lineage>
        <taxon>Bacteria</taxon>
        <taxon>Bacillati</taxon>
        <taxon>Actinomycetota</taxon>
        <taxon>Actinomycetes</taxon>
        <taxon>Streptosporangiales</taxon>
        <taxon>Thermomonosporaceae</taxon>
        <taxon>Actinoallomurus</taxon>
    </lineage>
</organism>
<dbReference type="InterPro" id="IPR053524">
    <property type="entry name" value="Aerial_hyphae_peptide-synth"/>
</dbReference>
<gene>
    <name evidence="2" type="primary">lanKC</name>
    <name evidence="2" type="ORF">GCM10023191_046250</name>
</gene>